<dbReference type="Proteomes" id="UP001500220">
    <property type="component" value="Unassembled WGS sequence"/>
</dbReference>
<evidence type="ECO:0000259" key="2">
    <source>
        <dbReference type="Pfam" id="PF09250"/>
    </source>
</evidence>
<dbReference type="EMBL" id="BAAAHC010000018">
    <property type="protein sequence ID" value="GAA0534971.1"/>
    <property type="molecule type" value="Genomic_DNA"/>
</dbReference>
<evidence type="ECO:0000256" key="1">
    <source>
        <dbReference type="SAM" id="MobiDB-lite"/>
    </source>
</evidence>
<comment type="caution">
    <text evidence="4">The sequence shown here is derived from an EMBL/GenBank/DDBJ whole genome shotgun (WGS) entry which is preliminary data.</text>
</comment>
<feature type="region of interest" description="Disordered" evidence="1">
    <location>
        <begin position="190"/>
        <end position="211"/>
    </location>
</feature>
<evidence type="ECO:0000313" key="3">
    <source>
        <dbReference type="EMBL" id="GAA0534971.1"/>
    </source>
</evidence>
<dbReference type="Proteomes" id="UP000597989">
    <property type="component" value="Unassembled WGS sequence"/>
</dbReference>
<gene>
    <name evidence="3" type="ORF">GCM10009545_41930</name>
    <name evidence="4" type="ORF">GCM10011581_48380</name>
</gene>
<feature type="domain" description="DNA primase/polymerase bifunctional N-terminal" evidence="2">
    <location>
        <begin position="13"/>
        <end position="166"/>
    </location>
</feature>
<name>A0A917NJQ7_9PSEU</name>
<dbReference type="Pfam" id="PF09250">
    <property type="entry name" value="Prim-Pol"/>
    <property type="match status" value="1"/>
</dbReference>
<proteinExistence type="predicted"/>
<accession>A0A917NJQ7</accession>
<reference evidence="3 6" key="2">
    <citation type="journal article" date="2019" name="Int. J. Syst. Evol. Microbiol.">
        <title>The Global Catalogue of Microorganisms (GCM) 10K type strain sequencing project: providing services to taxonomists for standard genome sequencing and annotation.</title>
        <authorList>
            <consortium name="The Broad Institute Genomics Platform"/>
            <consortium name="The Broad Institute Genome Sequencing Center for Infectious Disease"/>
            <person name="Wu L."/>
            <person name="Ma J."/>
        </authorList>
    </citation>
    <scope>NUCLEOTIDE SEQUENCE [LARGE SCALE GENOMIC DNA]</scope>
    <source>
        <strain evidence="3 6">JCM 10664</strain>
    </source>
</reference>
<dbReference type="InterPro" id="IPR015330">
    <property type="entry name" value="DNA_primase/pol_bifunc_N"/>
</dbReference>
<keyword evidence="6" id="KW-1185">Reference proteome</keyword>
<dbReference type="AlphaFoldDB" id="A0A917NJQ7"/>
<dbReference type="EMBL" id="BMMT01000025">
    <property type="protein sequence ID" value="GGJ05635.1"/>
    <property type="molecule type" value="Genomic_DNA"/>
</dbReference>
<evidence type="ECO:0000313" key="5">
    <source>
        <dbReference type="Proteomes" id="UP000597989"/>
    </source>
</evidence>
<evidence type="ECO:0000313" key="4">
    <source>
        <dbReference type="EMBL" id="GGJ05635.1"/>
    </source>
</evidence>
<sequence>MGLRRRSEVEKAAVRYVQQGWRVLPGSAYDRGRFFSPFTGVLTDGVRPVVARESATTDETAVARWWAAGGRWVPSVLLCSWAEFRFVSMPRYLAHAVLLSEAWRSRPGPVLYRGDRGRAYFVVAGERRLAEDCVPPAEVEEMAVGEWVVAPPSRVLGVHVTWWIAPERVRWDPVPAELLRDALSSASPITHFERTPESAHSARTGARGKVG</sequence>
<reference evidence="4" key="3">
    <citation type="submission" date="2020-09" db="EMBL/GenBank/DDBJ databases">
        <authorList>
            <person name="Sun Q."/>
            <person name="Zhou Y."/>
        </authorList>
    </citation>
    <scope>NUCLEOTIDE SEQUENCE</scope>
    <source>
        <strain evidence="4">CGMCC 4.7206</strain>
    </source>
</reference>
<dbReference type="RefSeq" id="WP_188991572.1">
    <property type="nucleotide sequence ID" value="NZ_BAAAHC010000018.1"/>
</dbReference>
<protein>
    <recommendedName>
        <fullName evidence="2">DNA primase/polymerase bifunctional N-terminal domain-containing protein</fullName>
    </recommendedName>
</protein>
<evidence type="ECO:0000313" key="6">
    <source>
        <dbReference type="Proteomes" id="UP001500220"/>
    </source>
</evidence>
<organism evidence="4 5">
    <name type="scientific">Saccharopolyspora thermophila</name>
    <dbReference type="NCBI Taxonomy" id="89367"/>
    <lineage>
        <taxon>Bacteria</taxon>
        <taxon>Bacillati</taxon>
        <taxon>Actinomycetota</taxon>
        <taxon>Actinomycetes</taxon>
        <taxon>Pseudonocardiales</taxon>
        <taxon>Pseudonocardiaceae</taxon>
        <taxon>Saccharopolyspora</taxon>
    </lineage>
</organism>
<reference evidence="4 5" key="1">
    <citation type="journal article" date="2014" name="Int. J. Syst. Evol. Microbiol.">
        <title>Complete genome sequence of Corynebacterium casei LMG S-19264T (=DSM 44701T), isolated from a smear-ripened cheese.</title>
        <authorList>
            <consortium name="US DOE Joint Genome Institute (JGI-PGF)"/>
            <person name="Walter F."/>
            <person name="Albersmeier A."/>
            <person name="Kalinowski J."/>
            <person name="Ruckert C."/>
        </authorList>
    </citation>
    <scope>NUCLEOTIDE SEQUENCE [LARGE SCALE GENOMIC DNA]</scope>
    <source>
        <strain evidence="4 5">CGMCC 4.7206</strain>
    </source>
</reference>
<reference evidence="3" key="4">
    <citation type="submission" date="2023-12" db="EMBL/GenBank/DDBJ databases">
        <authorList>
            <person name="Sun Q."/>
            <person name="Inoue M."/>
        </authorList>
    </citation>
    <scope>NUCLEOTIDE SEQUENCE</scope>
    <source>
        <strain evidence="3">JCM 10664</strain>
    </source>
</reference>